<name>A0A9P7YYN7_9HELO</name>
<dbReference type="PANTHER" id="PTHR34587:SF2">
    <property type="entry name" value="G-PROTEIN COUPLED RECEPTORS FAMILY 1 PROFILE DOMAIN-CONTAINING PROTEIN"/>
    <property type="match status" value="1"/>
</dbReference>
<accession>A0A9P7YYN7</accession>
<evidence type="ECO:0000256" key="1">
    <source>
        <dbReference type="SAM" id="MobiDB-lite"/>
    </source>
</evidence>
<comment type="caution">
    <text evidence="3">The sequence shown here is derived from an EMBL/GenBank/DDBJ whole genome shotgun (WGS) entry which is preliminary data.</text>
</comment>
<sequence length="398" mass="40345">MHFQQSTILLSLAAASQALSIRHLDLAPNKVALARRAESTCLSSSVVQDASTLTGQETPADGQVDSATDSANFINFCDGQTITNGLQVEAGSCNGIVMGNIPSTSNMISSIIVSPEPAEDIDEDTDFTISVQTSGLDAGSFTNAASTYYSAPQDLSSSGEIIGHTHVTVQDMGSSLVPTTPLDPTTFVFFKGINDDGDGNGLLSATVTGGLPAGNYRVCTMTAAANHQPVLMPIAQRGAQDDCQKFTVGAGSSSSSTTADSSDDEDDAATSTEAADATTSAEATETADATTSAEATETADATTSAEATETATATTSAETSSSTSSSDIGGIAAAEVTDSGDDDRPFEVNGQTFATESAAKQRACDIQNNACANAVNSGTVSGFTVTDCNTQQAACSKS</sequence>
<organism evidence="3 4">
    <name type="scientific">Calycina marina</name>
    <dbReference type="NCBI Taxonomy" id="1763456"/>
    <lineage>
        <taxon>Eukaryota</taxon>
        <taxon>Fungi</taxon>
        <taxon>Dikarya</taxon>
        <taxon>Ascomycota</taxon>
        <taxon>Pezizomycotina</taxon>
        <taxon>Leotiomycetes</taxon>
        <taxon>Helotiales</taxon>
        <taxon>Pezizellaceae</taxon>
        <taxon>Calycina</taxon>
    </lineage>
</organism>
<reference evidence="3" key="1">
    <citation type="journal article" date="2021" name="IMA Fungus">
        <title>Genomic characterization of three marine fungi, including Emericellopsis atlantica sp. nov. with signatures of a generalist lifestyle and marine biomass degradation.</title>
        <authorList>
            <person name="Hagestad O.C."/>
            <person name="Hou L."/>
            <person name="Andersen J.H."/>
            <person name="Hansen E.H."/>
            <person name="Altermark B."/>
            <person name="Li C."/>
            <person name="Kuhnert E."/>
            <person name="Cox R.J."/>
            <person name="Crous P.W."/>
            <person name="Spatafora J.W."/>
            <person name="Lail K."/>
            <person name="Amirebrahimi M."/>
            <person name="Lipzen A."/>
            <person name="Pangilinan J."/>
            <person name="Andreopoulos W."/>
            <person name="Hayes R.D."/>
            <person name="Ng V."/>
            <person name="Grigoriev I.V."/>
            <person name="Jackson S.A."/>
            <person name="Sutton T.D.S."/>
            <person name="Dobson A.D.W."/>
            <person name="Rama T."/>
        </authorList>
    </citation>
    <scope>NUCLEOTIDE SEQUENCE</scope>
    <source>
        <strain evidence="3">TRa3180A</strain>
    </source>
</reference>
<dbReference type="EMBL" id="MU254152">
    <property type="protein sequence ID" value="KAG9241817.1"/>
    <property type="molecule type" value="Genomic_DNA"/>
</dbReference>
<gene>
    <name evidence="3" type="ORF">BJ878DRAFT_569838</name>
</gene>
<feature type="chain" id="PRO_5040318860" evidence="2">
    <location>
        <begin position="19"/>
        <end position="398"/>
    </location>
</feature>
<keyword evidence="2" id="KW-0732">Signal</keyword>
<protein>
    <submittedName>
        <fullName evidence="3">Uncharacterized protein</fullName>
    </submittedName>
</protein>
<dbReference type="AlphaFoldDB" id="A0A9P7YYN7"/>
<dbReference type="OrthoDB" id="2336871at2759"/>
<dbReference type="Proteomes" id="UP000887226">
    <property type="component" value="Unassembled WGS sequence"/>
</dbReference>
<evidence type="ECO:0000256" key="2">
    <source>
        <dbReference type="SAM" id="SignalP"/>
    </source>
</evidence>
<feature type="compositionally biased region" description="Low complexity" evidence="1">
    <location>
        <begin position="269"/>
        <end position="327"/>
    </location>
</feature>
<keyword evidence="4" id="KW-1185">Reference proteome</keyword>
<dbReference type="InterPro" id="IPR053216">
    <property type="entry name" value="Appressorial_penetr-assoc"/>
</dbReference>
<dbReference type="PANTHER" id="PTHR34587">
    <property type="entry name" value="VWFA DOMAIN-CONTAINING PROTEIN"/>
    <property type="match status" value="1"/>
</dbReference>
<evidence type="ECO:0000313" key="3">
    <source>
        <dbReference type="EMBL" id="KAG9241817.1"/>
    </source>
</evidence>
<feature type="region of interest" description="Disordered" evidence="1">
    <location>
        <begin position="245"/>
        <end position="329"/>
    </location>
</feature>
<evidence type="ECO:0000313" key="4">
    <source>
        <dbReference type="Proteomes" id="UP000887226"/>
    </source>
</evidence>
<proteinExistence type="predicted"/>
<feature type="signal peptide" evidence="2">
    <location>
        <begin position="1"/>
        <end position="18"/>
    </location>
</feature>